<dbReference type="OMA" id="WHAHVIP"/>
<evidence type="ECO:0000313" key="2">
    <source>
        <dbReference type="Proteomes" id="UP000001595"/>
    </source>
</evidence>
<reference evidence="1" key="2">
    <citation type="submission" date="2025-08" db="UniProtKB">
        <authorList>
            <consortium name="Ensembl"/>
        </authorList>
    </citation>
    <scope>IDENTIFICATION</scope>
</reference>
<dbReference type="GeneTree" id="ENSGT00940000163244"/>
<evidence type="ECO:0000313" key="1">
    <source>
        <dbReference type="Ensembl" id="ENSPPYP00000042466.1"/>
    </source>
</evidence>
<reference evidence="1 2" key="1">
    <citation type="submission" date="2008-02" db="EMBL/GenBank/DDBJ databases">
        <title>A 6x draft sequence assembly of the Pongo pygmaeus abelii genome.</title>
        <authorList>
            <person name="Wilson R.K."/>
            <person name="Mardis E."/>
        </authorList>
    </citation>
    <scope>NUCLEOTIDE SEQUENCE [LARGE SCALE GENOMIC DNA]</scope>
</reference>
<dbReference type="Ensembl" id="ENSPPYT00000053164.1">
    <property type="protein sequence ID" value="ENSPPYP00000042466.1"/>
    <property type="gene ID" value="ENSPPYG00000034001.1"/>
</dbReference>
<organism evidence="1 2">
    <name type="scientific">Pongo abelii</name>
    <name type="common">Sumatran orangutan</name>
    <name type="synonym">Pongo pygmaeus abelii</name>
    <dbReference type="NCBI Taxonomy" id="9601"/>
    <lineage>
        <taxon>Eukaryota</taxon>
        <taxon>Metazoa</taxon>
        <taxon>Chordata</taxon>
        <taxon>Craniata</taxon>
        <taxon>Vertebrata</taxon>
        <taxon>Euteleostomi</taxon>
        <taxon>Mammalia</taxon>
        <taxon>Eutheria</taxon>
        <taxon>Euarchontoglires</taxon>
        <taxon>Primates</taxon>
        <taxon>Haplorrhini</taxon>
        <taxon>Catarrhini</taxon>
        <taxon>Hominidae</taxon>
        <taxon>Pongo</taxon>
    </lineage>
</organism>
<sequence length="153" mass="17490">ITCRVWWLTPVIPALWEAKAGRSPEVRSLRPAWPTWCNLVFTKNTNTKISQGWWCAPAVSATWEAEQENHSNPQQGGCDEPRSCHCTPAWKTEQDSISKTKNKTKQQQKKKLNNLFKVTQLVQLPLSVIMFGKYEIQGSGKVRKRLRISVTVL</sequence>
<name>A0A8I5TWR8_PONAB</name>
<protein>
    <submittedName>
        <fullName evidence="1">Uncharacterized protein</fullName>
    </submittedName>
</protein>
<reference evidence="1" key="3">
    <citation type="submission" date="2025-09" db="UniProtKB">
        <authorList>
            <consortium name="Ensembl"/>
        </authorList>
    </citation>
    <scope>IDENTIFICATION</scope>
</reference>
<dbReference type="AlphaFoldDB" id="A0A8I5TWR8"/>
<proteinExistence type="predicted"/>
<dbReference type="Proteomes" id="UP000001595">
    <property type="component" value="Chromosome 14"/>
</dbReference>
<keyword evidence="2" id="KW-1185">Reference proteome</keyword>
<accession>A0A8I5TWR8</accession>